<evidence type="ECO:0000256" key="1">
    <source>
        <dbReference type="SAM" id="Phobius"/>
    </source>
</evidence>
<name>A0A8S5RHD7_9VIRU</name>
<accession>A0A8S5RHD7</accession>
<evidence type="ECO:0000313" key="2">
    <source>
        <dbReference type="EMBL" id="DAE30571.1"/>
    </source>
</evidence>
<keyword evidence="1" id="KW-0812">Transmembrane</keyword>
<sequence length="253" mass="29629">MRYGRKGFDFGNFEITKREILASISIIAVMILFGILISSKISEYQMDKNEIYNKAVKIESQEMFQYGMDTNVGNAFVYGDLKTVDTVTYPEIDGEYMYVEKVKEQYTMHTRQVAHTRTVNGKSQTYYTTETYWTWDRVGSEDIKCKEVSFCGVNFTSNKIDLPGTDYIDTIKESSHIRYKYYGVGTEYKGTIFTDLRDKTISDNTSFYNNSTIDETIERLESDFPIIIFWIFWVILIGGMVFGFYYLDNRWLD</sequence>
<feature type="transmembrane region" description="Helical" evidence="1">
    <location>
        <begin position="227"/>
        <end position="247"/>
    </location>
</feature>
<feature type="transmembrane region" description="Helical" evidence="1">
    <location>
        <begin position="20"/>
        <end position="38"/>
    </location>
</feature>
<keyword evidence="1" id="KW-1133">Transmembrane helix</keyword>
<protein>
    <submittedName>
        <fullName evidence="2">Uncharacterized protein</fullName>
    </submittedName>
</protein>
<keyword evidence="1" id="KW-0472">Membrane</keyword>
<dbReference type="EMBL" id="BK059104">
    <property type="protein sequence ID" value="DAE30571.1"/>
    <property type="molecule type" value="Genomic_DNA"/>
</dbReference>
<reference evidence="2" key="1">
    <citation type="journal article" date="2021" name="Proc. Natl. Acad. Sci. U.S.A.">
        <title>A Catalog of Tens of Thousands of Viruses from Human Metagenomes Reveals Hidden Associations with Chronic Diseases.</title>
        <authorList>
            <person name="Tisza M.J."/>
            <person name="Buck C.B."/>
        </authorList>
    </citation>
    <scope>NUCLEOTIDE SEQUENCE</scope>
    <source>
        <strain evidence="2">Ctiha2</strain>
    </source>
</reference>
<proteinExistence type="predicted"/>
<organism evidence="2">
    <name type="scientific">virus sp. ctiha2</name>
    <dbReference type="NCBI Taxonomy" id="2827299"/>
    <lineage>
        <taxon>Viruses</taxon>
    </lineage>
</organism>